<name>A0A2N6VNH9_9MICO</name>
<dbReference type="InterPro" id="IPR036286">
    <property type="entry name" value="LexA/Signal_pep-like_sf"/>
</dbReference>
<feature type="active site" evidence="6">
    <location>
        <position position="63"/>
    </location>
</feature>
<accession>A0A2N6VNH9</accession>
<dbReference type="GO" id="GO:0004252">
    <property type="term" value="F:serine-type endopeptidase activity"/>
    <property type="evidence" value="ECO:0007669"/>
    <property type="project" value="InterPro"/>
</dbReference>
<dbReference type="InterPro" id="IPR019533">
    <property type="entry name" value="Peptidase_S26"/>
</dbReference>
<dbReference type="Gene3D" id="2.10.109.10">
    <property type="entry name" value="Umud Fragment, subunit A"/>
    <property type="match status" value="1"/>
</dbReference>
<keyword evidence="7" id="KW-0812">Transmembrane</keyword>
<keyword evidence="7" id="KW-0645">Protease</keyword>
<comment type="subcellular location">
    <subcellularLocation>
        <location evidence="2">Cell membrane</location>
        <topology evidence="2">Single-pass type II membrane protein</topology>
    </subcellularLocation>
    <subcellularLocation>
        <location evidence="7">Membrane</location>
        <topology evidence="7">Single-pass type II membrane protein</topology>
    </subcellularLocation>
</comment>
<evidence type="ECO:0000256" key="6">
    <source>
        <dbReference type="PIRSR" id="PIRSR600223-1"/>
    </source>
</evidence>
<feature type="region of interest" description="Disordered" evidence="8">
    <location>
        <begin position="1"/>
        <end position="20"/>
    </location>
</feature>
<keyword evidence="7" id="KW-1133">Transmembrane helix</keyword>
<dbReference type="CDD" id="cd06530">
    <property type="entry name" value="S26_SPase_I"/>
    <property type="match status" value="1"/>
</dbReference>
<comment type="similarity">
    <text evidence="3 7">Belongs to the peptidase S26 family.</text>
</comment>
<evidence type="ECO:0000256" key="3">
    <source>
        <dbReference type="ARBA" id="ARBA00009370"/>
    </source>
</evidence>
<dbReference type="PANTHER" id="PTHR43390:SF1">
    <property type="entry name" value="CHLOROPLAST PROCESSING PEPTIDASE"/>
    <property type="match status" value="1"/>
</dbReference>
<feature type="transmembrane region" description="Helical" evidence="7">
    <location>
        <begin position="35"/>
        <end position="54"/>
    </location>
</feature>
<dbReference type="PRINTS" id="PR00727">
    <property type="entry name" value="LEADERPTASE"/>
</dbReference>
<dbReference type="AlphaFoldDB" id="A0A2N6VNH9"/>
<comment type="caution">
    <text evidence="10">The sequence shown here is derived from an EMBL/GenBank/DDBJ whole genome shotgun (WGS) entry which is preliminary data.</text>
</comment>
<keyword evidence="7" id="KW-0472">Membrane</keyword>
<dbReference type="GO" id="GO:0006465">
    <property type="term" value="P:signal peptide processing"/>
    <property type="evidence" value="ECO:0007669"/>
    <property type="project" value="InterPro"/>
</dbReference>
<organism evidence="10 11">
    <name type="scientific">Brevibacterium paucivorans</name>
    <dbReference type="NCBI Taxonomy" id="170994"/>
    <lineage>
        <taxon>Bacteria</taxon>
        <taxon>Bacillati</taxon>
        <taxon>Actinomycetota</taxon>
        <taxon>Actinomycetes</taxon>
        <taxon>Micrococcales</taxon>
        <taxon>Brevibacteriaceae</taxon>
        <taxon>Brevibacterium</taxon>
    </lineage>
</organism>
<evidence type="ECO:0000256" key="7">
    <source>
        <dbReference type="RuleBase" id="RU362042"/>
    </source>
</evidence>
<sequence length="240" mass="26324">MEDTAEEQHEPKKSKNAKKDSRTATQKFLASLREIAIIVVIALIVSTALKAWVVRSFYIPSASMEDTLQIDDRIMVNQLPFAHPKRGSIVVFNDPGGWLPPGTAEEYKPNPFLEFVGLAPSNAGQQLIKRVIGVGGDHVECCDDQGRIMVNGVAIDETYIKPGASPSETEFSVDVPQGHYWVMGDNRSNSADSRFNGDSEGGPFVPEDQVVGTVFVISWPTNRFSWVSAPDTFDKVPDPS</sequence>
<dbReference type="GO" id="GO:0009003">
    <property type="term" value="F:signal peptidase activity"/>
    <property type="evidence" value="ECO:0007669"/>
    <property type="project" value="UniProtKB-EC"/>
</dbReference>
<dbReference type="EMBL" id="PNHK01000002">
    <property type="protein sequence ID" value="PMD05700.1"/>
    <property type="molecule type" value="Genomic_DNA"/>
</dbReference>
<dbReference type="Pfam" id="PF10502">
    <property type="entry name" value="Peptidase_S26"/>
    <property type="match status" value="1"/>
</dbReference>
<evidence type="ECO:0000256" key="5">
    <source>
        <dbReference type="ARBA" id="ARBA00022801"/>
    </source>
</evidence>
<dbReference type="NCBIfam" id="TIGR02227">
    <property type="entry name" value="sigpep_I_bact"/>
    <property type="match status" value="1"/>
</dbReference>
<keyword evidence="5 7" id="KW-0378">Hydrolase</keyword>
<dbReference type="OrthoDB" id="9815782at2"/>
<evidence type="ECO:0000256" key="1">
    <source>
        <dbReference type="ARBA" id="ARBA00000677"/>
    </source>
</evidence>
<dbReference type="InterPro" id="IPR000223">
    <property type="entry name" value="Pept_S26A_signal_pept_1"/>
</dbReference>
<dbReference type="GO" id="GO:0005886">
    <property type="term" value="C:plasma membrane"/>
    <property type="evidence" value="ECO:0007669"/>
    <property type="project" value="UniProtKB-SubCell"/>
</dbReference>
<dbReference type="EC" id="3.4.21.89" evidence="4 7"/>
<evidence type="ECO:0000259" key="9">
    <source>
        <dbReference type="Pfam" id="PF10502"/>
    </source>
</evidence>
<comment type="catalytic activity">
    <reaction evidence="1 7">
        <text>Cleavage of hydrophobic, N-terminal signal or leader sequences from secreted and periplasmic proteins.</text>
        <dbReference type="EC" id="3.4.21.89"/>
    </reaction>
</comment>
<evidence type="ECO:0000256" key="8">
    <source>
        <dbReference type="SAM" id="MobiDB-lite"/>
    </source>
</evidence>
<protein>
    <recommendedName>
        <fullName evidence="4 7">Signal peptidase I</fullName>
        <ecNumber evidence="4 7">3.4.21.89</ecNumber>
    </recommendedName>
</protein>
<gene>
    <name evidence="10" type="primary">lepB</name>
    <name evidence="10" type="ORF">CJ199_06775</name>
</gene>
<feature type="active site" evidence="6">
    <location>
        <position position="129"/>
    </location>
</feature>
<dbReference type="PANTHER" id="PTHR43390">
    <property type="entry name" value="SIGNAL PEPTIDASE I"/>
    <property type="match status" value="1"/>
</dbReference>
<dbReference type="PROSITE" id="PS00761">
    <property type="entry name" value="SPASE_I_3"/>
    <property type="match status" value="1"/>
</dbReference>
<reference evidence="10 11" key="1">
    <citation type="submission" date="2017-09" db="EMBL/GenBank/DDBJ databases">
        <title>Bacterial strain isolated from the female urinary microbiota.</title>
        <authorList>
            <person name="Thomas-White K."/>
            <person name="Kumar N."/>
            <person name="Forster S."/>
            <person name="Putonti C."/>
            <person name="Lawley T."/>
            <person name="Wolfe A.J."/>
        </authorList>
    </citation>
    <scope>NUCLEOTIDE SEQUENCE [LARGE SCALE GENOMIC DNA]</scope>
    <source>
        <strain evidence="10 11">UMB1301</strain>
    </source>
</reference>
<proteinExistence type="inferred from homology"/>
<dbReference type="SUPFAM" id="SSF51306">
    <property type="entry name" value="LexA/Signal peptidase"/>
    <property type="match status" value="1"/>
</dbReference>
<dbReference type="InterPro" id="IPR019758">
    <property type="entry name" value="Pept_S26A_signal_pept_1_CS"/>
</dbReference>
<dbReference type="RefSeq" id="WP_102238719.1">
    <property type="nucleotide sequence ID" value="NZ_PNHK01000002.1"/>
</dbReference>
<evidence type="ECO:0000256" key="2">
    <source>
        <dbReference type="ARBA" id="ARBA00004401"/>
    </source>
</evidence>
<evidence type="ECO:0000256" key="4">
    <source>
        <dbReference type="ARBA" id="ARBA00013208"/>
    </source>
</evidence>
<dbReference type="Proteomes" id="UP000235598">
    <property type="component" value="Unassembled WGS sequence"/>
</dbReference>
<feature type="domain" description="Peptidase S26" evidence="9">
    <location>
        <begin position="33"/>
        <end position="219"/>
    </location>
</feature>
<evidence type="ECO:0000313" key="11">
    <source>
        <dbReference type="Proteomes" id="UP000235598"/>
    </source>
</evidence>
<evidence type="ECO:0000313" key="10">
    <source>
        <dbReference type="EMBL" id="PMD05700.1"/>
    </source>
</evidence>